<dbReference type="RefSeq" id="WP_145380436.1">
    <property type="nucleotide sequence ID" value="NZ_CP036270.1"/>
</dbReference>
<dbReference type="OrthoDB" id="9986142at2"/>
<proteinExistence type="predicted"/>
<dbReference type="KEGG" id="sdyn:Mal52_61790"/>
<accession>A0A517ZYS9</accession>
<name>A0A517ZYS9_9PLAN</name>
<dbReference type="Pfam" id="PF24740">
    <property type="entry name" value="DUF7691"/>
    <property type="match status" value="1"/>
</dbReference>
<dbReference type="EMBL" id="CP036276">
    <property type="protein sequence ID" value="QDU47644.1"/>
    <property type="molecule type" value="Genomic_DNA"/>
</dbReference>
<evidence type="ECO:0000259" key="1">
    <source>
        <dbReference type="Pfam" id="PF24740"/>
    </source>
</evidence>
<evidence type="ECO:0000313" key="2">
    <source>
        <dbReference type="EMBL" id="QDU47644.1"/>
    </source>
</evidence>
<keyword evidence="3" id="KW-1185">Reference proteome</keyword>
<gene>
    <name evidence="2" type="ORF">Mal52_61790</name>
</gene>
<dbReference type="Proteomes" id="UP000319383">
    <property type="component" value="Chromosome"/>
</dbReference>
<organism evidence="2 3">
    <name type="scientific">Symmachiella dynata</name>
    <dbReference type="NCBI Taxonomy" id="2527995"/>
    <lineage>
        <taxon>Bacteria</taxon>
        <taxon>Pseudomonadati</taxon>
        <taxon>Planctomycetota</taxon>
        <taxon>Planctomycetia</taxon>
        <taxon>Planctomycetales</taxon>
        <taxon>Planctomycetaceae</taxon>
        <taxon>Symmachiella</taxon>
    </lineage>
</organism>
<sequence>MRYSIHFFAMDAAAVAERLRHEPDAIAEAVVARISAEGDPTEQDLVYSRQFAKNICTESFSDEDTADELNTLCWMCEVLSEKIDIPEFNLFRSIDYLEDIGVWPLFQAERPPFPVPGSSKEFPQVGYLSRPAIEQYVADEFASLPPCNDPEADDARDDLLGIMESLCEDQLDLLAILVEV</sequence>
<reference evidence="2 3" key="1">
    <citation type="submission" date="2019-02" db="EMBL/GenBank/DDBJ databases">
        <title>Deep-cultivation of Planctomycetes and their phenomic and genomic characterization uncovers novel biology.</title>
        <authorList>
            <person name="Wiegand S."/>
            <person name="Jogler M."/>
            <person name="Boedeker C."/>
            <person name="Pinto D."/>
            <person name="Vollmers J."/>
            <person name="Rivas-Marin E."/>
            <person name="Kohn T."/>
            <person name="Peeters S.H."/>
            <person name="Heuer A."/>
            <person name="Rast P."/>
            <person name="Oberbeckmann S."/>
            <person name="Bunk B."/>
            <person name="Jeske O."/>
            <person name="Meyerdierks A."/>
            <person name="Storesund J.E."/>
            <person name="Kallscheuer N."/>
            <person name="Luecker S."/>
            <person name="Lage O.M."/>
            <person name="Pohl T."/>
            <person name="Merkel B.J."/>
            <person name="Hornburger P."/>
            <person name="Mueller R.-W."/>
            <person name="Bruemmer F."/>
            <person name="Labrenz M."/>
            <person name="Spormann A.M."/>
            <person name="Op den Camp H."/>
            <person name="Overmann J."/>
            <person name="Amann R."/>
            <person name="Jetten M.S.M."/>
            <person name="Mascher T."/>
            <person name="Medema M.H."/>
            <person name="Devos D.P."/>
            <person name="Kaster A.-K."/>
            <person name="Ovreas L."/>
            <person name="Rohde M."/>
            <person name="Galperin M.Y."/>
            <person name="Jogler C."/>
        </authorList>
    </citation>
    <scope>NUCLEOTIDE SEQUENCE [LARGE SCALE GENOMIC DNA]</scope>
    <source>
        <strain evidence="2 3">Mal52</strain>
    </source>
</reference>
<protein>
    <recommendedName>
        <fullName evidence="1">DUF7691 domain-containing protein</fullName>
    </recommendedName>
</protein>
<evidence type="ECO:0000313" key="3">
    <source>
        <dbReference type="Proteomes" id="UP000319383"/>
    </source>
</evidence>
<dbReference type="AlphaFoldDB" id="A0A517ZYS9"/>
<feature type="domain" description="DUF7691" evidence="1">
    <location>
        <begin position="1"/>
        <end position="170"/>
    </location>
</feature>
<dbReference type="InterPro" id="IPR056108">
    <property type="entry name" value="DUF7691"/>
</dbReference>